<evidence type="ECO:0000313" key="2">
    <source>
        <dbReference type="EMBL" id="KAI0513735.1"/>
    </source>
</evidence>
<organism evidence="2 3">
    <name type="scientific">Dendrobium nobile</name>
    <name type="common">Orchid</name>
    <dbReference type="NCBI Taxonomy" id="94219"/>
    <lineage>
        <taxon>Eukaryota</taxon>
        <taxon>Viridiplantae</taxon>
        <taxon>Streptophyta</taxon>
        <taxon>Embryophyta</taxon>
        <taxon>Tracheophyta</taxon>
        <taxon>Spermatophyta</taxon>
        <taxon>Magnoliopsida</taxon>
        <taxon>Liliopsida</taxon>
        <taxon>Asparagales</taxon>
        <taxon>Orchidaceae</taxon>
        <taxon>Epidendroideae</taxon>
        <taxon>Malaxideae</taxon>
        <taxon>Dendrobiinae</taxon>
        <taxon>Dendrobium</taxon>
    </lineage>
</organism>
<dbReference type="Proteomes" id="UP000829196">
    <property type="component" value="Unassembled WGS sequence"/>
</dbReference>
<accession>A0A8T3BKX1</accession>
<evidence type="ECO:0000313" key="3">
    <source>
        <dbReference type="Proteomes" id="UP000829196"/>
    </source>
</evidence>
<sequence length="58" mass="6267">MGRFFRPEFDPLQVRVNPTQPVSLKPYSVIPISHNSRTQFGPPAAAADGATAKVQATT</sequence>
<name>A0A8T3BKX1_DENNO</name>
<dbReference type="EMBL" id="JAGYWB010000008">
    <property type="protein sequence ID" value="KAI0513735.1"/>
    <property type="molecule type" value="Genomic_DNA"/>
</dbReference>
<proteinExistence type="predicted"/>
<reference evidence="2" key="1">
    <citation type="journal article" date="2022" name="Front. Genet.">
        <title>Chromosome-Scale Assembly of the Dendrobium nobile Genome Provides Insights Into the Molecular Mechanism of the Biosynthesis of the Medicinal Active Ingredient of Dendrobium.</title>
        <authorList>
            <person name="Xu Q."/>
            <person name="Niu S.-C."/>
            <person name="Li K.-L."/>
            <person name="Zheng P.-J."/>
            <person name="Zhang X.-J."/>
            <person name="Jia Y."/>
            <person name="Liu Y."/>
            <person name="Niu Y.-X."/>
            <person name="Yu L.-H."/>
            <person name="Chen D.-F."/>
            <person name="Zhang G.-Q."/>
        </authorList>
    </citation>
    <scope>NUCLEOTIDE SEQUENCE</scope>
    <source>
        <tissue evidence="2">Leaf</tissue>
    </source>
</reference>
<feature type="region of interest" description="Disordered" evidence="1">
    <location>
        <begin position="35"/>
        <end position="58"/>
    </location>
</feature>
<protein>
    <submittedName>
        <fullName evidence="2">Uncharacterized protein</fullName>
    </submittedName>
</protein>
<comment type="caution">
    <text evidence="2">The sequence shown here is derived from an EMBL/GenBank/DDBJ whole genome shotgun (WGS) entry which is preliminary data.</text>
</comment>
<feature type="compositionally biased region" description="Low complexity" evidence="1">
    <location>
        <begin position="44"/>
        <end position="58"/>
    </location>
</feature>
<evidence type="ECO:0000256" key="1">
    <source>
        <dbReference type="SAM" id="MobiDB-lite"/>
    </source>
</evidence>
<keyword evidence="3" id="KW-1185">Reference proteome</keyword>
<gene>
    <name evidence="2" type="ORF">KFK09_009765</name>
</gene>
<dbReference type="AlphaFoldDB" id="A0A8T3BKX1"/>